<gene>
    <name evidence="3" type="ORF">QTP70_015171</name>
</gene>
<evidence type="ECO:0000313" key="3">
    <source>
        <dbReference type="EMBL" id="KAK3533297.1"/>
    </source>
</evidence>
<sequence>MVVDFRKAQSDHSPLNINGSNVEILKSTKFLGVHLVEDHTWSLNTSSITKKAQQGLYFLRRLRKAHLPPLILTTFYRGTIESVLSSCITAYCSSLVEFGTVRCRPFYLPCEFTIAFIFLVYIPPSANDKEVLCEFYGAISDLQNADHLELFIVRDFNHTNLKTVLPKFHQHVDFATRGVNMLDLVYINIPGAYRAEPRLHLGYSDHISVMLIPAYRPLVNRSKPVLKQVITWPAGTLQDCFECSDWHSFREAATNGDSINLEENMASVTNYIGKCIGDVTISKTITTHPNQKLWMTSKVCALLKSRDSAFKAGDKMDSKEQTVPNHQRGEARTRPENPQQLSVAS</sequence>
<accession>A0AAE0V0G4</accession>
<evidence type="ECO:0000256" key="1">
    <source>
        <dbReference type="SAM" id="MobiDB-lite"/>
    </source>
</evidence>
<evidence type="ECO:0000259" key="2">
    <source>
        <dbReference type="Pfam" id="PF09004"/>
    </source>
</evidence>
<dbReference type="PANTHER" id="PTHR47510">
    <property type="entry name" value="REVERSE TRANSCRIPTASE DOMAIN-CONTAINING PROTEIN"/>
    <property type="match status" value="1"/>
</dbReference>
<name>A0AAE0V0G4_9TELE</name>
<evidence type="ECO:0000313" key="4">
    <source>
        <dbReference type="Proteomes" id="UP001274896"/>
    </source>
</evidence>
<dbReference type="AlphaFoldDB" id="A0AAE0V0G4"/>
<proteinExistence type="predicted"/>
<feature type="region of interest" description="Disordered" evidence="1">
    <location>
        <begin position="311"/>
        <end position="345"/>
    </location>
</feature>
<dbReference type="GO" id="GO:0008168">
    <property type="term" value="F:methyltransferase activity"/>
    <property type="evidence" value="ECO:0007669"/>
    <property type="project" value="InterPro"/>
</dbReference>
<dbReference type="PANTHER" id="PTHR47510:SF3">
    <property type="entry name" value="ENDO_EXONUCLEASE_PHOSPHATASE DOMAIN-CONTAINING PROTEIN"/>
    <property type="match status" value="1"/>
</dbReference>
<dbReference type="InterPro" id="IPR015095">
    <property type="entry name" value="AlkB_hom8_N"/>
</dbReference>
<keyword evidence="4" id="KW-1185">Reference proteome</keyword>
<feature type="domain" description="Alkylated DNA repair protein AlkB homologue 8 N-terminal" evidence="2">
    <location>
        <begin position="41"/>
        <end position="82"/>
    </location>
</feature>
<feature type="compositionally biased region" description="Polar residues" evidence="1">
    <location>
        <begin position="336"/>
        <end position="345"/>
    </location>
</feature>
<dbReference type="Proteomes" id="UP001274896">
    <property type="component" value="Unassembled WGS sequence"/>
</dbReference>
<dbReference type="EMBL" id="JAUCMX010000010">
    <property type="protein sequence ID" value="KAK3533297.1"/>
    <property type="molecule type" value="Genomic_DNA"/>
</dbReference>
<protein>
    <recommendedName>
        <fullName evidence="2">Alkylated DNA repair protein AlkB homologue 8 N-terminal domain-containing protein</fullName>
    </recommendedName>
</protein>
<dbReference type="GO" id="GO:0016706">
    <property type="term" value="F:2-oxoglutarate-dependent dioxygenase activity"/>
    <property type="evidence" value="ECO:0007669"/>
    <property type="project" value="InterPro"/>
</dbReference>
<reference evidence="3" key="1">
    <citation type="submission" date="2023-06" db="EMBL/GenBank/DDBJ databases">
        <title>Male Hemibagrus guttatus genome.</title>
        <authorList>
            <person name="Bian C."/>
        </authorList>
    </citation>
    <scope>NUCLEOTIDE SEQUENCE</scope>
    <source>
        <strain evidence="3">Male_cb2023</strain>
        <tissue evidence="3">Muscle</tissue>
    </source>
</reference>
<comment type="caution">
    <text evidence="3">The sequence shown here is derived from an EMBL/GenBank/DDBJ whole genome shotgun (WGS) entry which is preliminary data.</text>
</comment>
<organism evidence="3 4">
    <name type="scientific">Hemibagrus guttatus</name>
    <dbReference type="NCBI Taxonomy" id="175788"/>
    <lineage>
        <taxon>Eukaryota</taxon>
        <taxon>Metazoa</taxon>
        <taxon>Chordata</taxon>
        <taxon>Craniata</taxon>
        <taxon>Vertebrata</taxon>
        <taxon>Euteleostomi</taxon>
        <taxon>Actinopterygii</taxon>
        <taxon>Neopterygii</taxon>
        <taxon>Teleostei</taxon>
        <taxon>Ostariophysi</taxon>
        <taxon>Siluriformes</taxon>
        <taxon>Bagridae</taxon>
        <taxon>Hemibagrus</taxon>
    </lineage>
</organism>
<dbReference type="Pfam" id="PF09004">
    <property type="entry name" value="ALKBH8_N"/>
    <property type="match status" value="1"/>
</dbReference>
<feature type="compositionally biased region" description="Basic and acidic residues" evidence="1">
    <location>
        <begin position="311"/>
        <end position="320"/>
    </location>
</feature>